<dbReference type="EMBL" id="JABUFE010000009">
    <property type="protein sequence ID" value="NSX56067.1"/>
    <property type="molecule type" value="Genomic_DNA"/>
</dbReference>
<reference evidence="1 2" key="1">
    <citation type="submission" date="2020-06" db="EMBL/GenBank/DDBJ databases">
        <title>Sulfitobacter algicola sp. nov., isolated from green algae.</title>
        <authorList>
            <person name="Wang C."/>
        </authorList>
    </citation>
    <scope>NUCLEOTIDE SEQUENCE [LARGE SCALE GENOMIC DNA]</scope>
    <source>
        <strain evidence="1 2">1151</strain>
    </source>
</reference>
<organism evidence="1 2">
    <name type="scientific">Parasulfitobacter algicola</name>
    <dbReference type="NCBI Taxonomy" id="2614809"/>
    <lineage>
        <taxon>Bacteria</taxon>
        <taxon>Pseudomonadati</taxon>
        <taxon>Pseudomonadota</taxon>
        <taxon>Alphaproteobacteria</taxon>
        <taxon>Rhodobacterales</taxon>
        <taxon>Roseobacteraceae</taxon>
        <taxon>Parasulfitobacter</taxon>
    </lineage>
</organism>
<dbReference type="RefSeq" id="WP_174139214.1">
    <property type="nucleotide sequence ID" value="NZ_JABUFE010000009.1"/>
</dbReference>
<gene>
    <name evidence="1" type="ORF">HRQ87_14795</name>
</gene>
<comment type="caution">
    <text evidence="1">The sequence shown here is derived from an EMBL/GenBank/DDBJ whole genome shotgun (WGS) entry which is preliminary data.</text>
</comment>
<evidence type="ECO:0000313" key="1">
    <source>
        <dbReference type="EMBL" id="NSX56067.1"/>
    </source>
</evidence>
<keyword evidence="2" id="KW-1185">Reference proteome</keyword>
<accession>A0ABX2IT28</accession>
<proteinExistence type="predicted"/>
<protein>
    <submittedName>
        <fullName evidence="1">Uncharacterized protein</fullName>
    </submittedName>
</protein>
<name>A0ABX2IT28_9RHOB</name>
<evidence type="ECO:0000313" key="2">
    <source>
        <dbReference type="Proteomes" id="UP000777935"/>
    </source>
</evidence>
<sequence>MKHPIGIVSGLPGPTTTAKASLKFDAMPLHRRIMIREIGDDLKDDQ</sequence>
<dbReference type="Proteomes" id="UP000777935">
    <property type="component" value="Unassembled WGS sequence"/>
</dbReference>